<evidence type="ECO:0000256" key="1">
    <source>
        <dbReference type="SAM" id="MobiDB-lite"/>
    </source>
</evidence>
<organism evidence="2 3">
    <name type="scientific">Marmota monax</name>
    <name type="common">Woodchuck</name>
    <dbReference type="NCBI Taxonomy" id="9995"/>
    <lineage>
        <taxon>Eukaryota</taxon>
        <taxon>Metazoa</taxon>
        <taxon>Chordata</taxon>
        <taxon>Craniata</taxon>
        <taxon>Vertebrata</taxon>
        <taxon>Euteleostomi</taxon>
        <taxon>Mammalia</taxon>
        <taxon>Eutheria</taxon>
        <taxon>Euarchontoglires</taxon>
        <taxon>Glires</taxon>
        <taxon>Rodentia</taxon>
        <taxon>Sciuromorpha</taxon>
        <taxon>Sciuridae</taxon>
        <taxon>Xerinae</taxon>
        <taxon>Marmotini</taxon>
        <taxon>Marmota</taxon>
    </lineage>
</organism>
<comment type="caution">
    <text evidence="2">The sequence shown here is derived from an EMBL/GenBank/DDBJ whole genome shotgun (WGS) entry which is preliminary data.</text>
</comment>
<dbReference type="Proteomes" id="UP000335636">
    <property type="component" value="Unassembled WGS sequence"/>
</dbReference>
<feature type="region of interest" description="Disordered" evidence="1">
    <location>
        <begin position="174"/>
        <end position="277"/>
    </location>
</feature>
<accession>A0A5E4BRH8</accession>
<feature type="compositionally biased region" description="Low complexity" evidence="1">
    <location>
        <begin position="244"/>
        <end position="256"/>
    </location>
</feature>
<evidence type="ECO:0000313" key="2">
    <source>
        <dbReference type="EMBL" id="VTJ72263.1"/>
    </source>
</evidence>
<evidence type="ECO:0000313" key="3">
    <source>
        <dbReference type="Proteomes" id="UP000335636"/>
    </source>
</evidence>
<proteinExistence type="predicted"/>
<sequence>MLSPQCSPGASSESLLKPGELWWGSGCGGEPQIFSSSLLAQPECWALQRQPGLPKALRWRCTRPAPWTAPHSGPPMADVSKIRFGFPGVDPPLTELTELHFYSLISGPWNKRRGPVSQQEWRGLQEVLPGPSSSLPGSSLGDFGEFWRAPQTEEVYWSPRSSWDRMEAVAAMEEDKLPSSLPEEGGATWDPSLAPEEEPGVQNGMAASEELSSHLSSPVHEERGTLEDTEEPTEDPDEALSAISLGLSLTNGLTLGPDTNILEDSTESRPWRVGELVEGEDIPRSLCADTEDPQLG</sequence>
<feature type="compositionally biased region" description="Low complexity" evidence="1">
    <location>
        <begin position="208"/>
        <end position="218"/>
    </location>
</feature>
<feature type="compositionally biased region" description="Acidic residues" evidence="1">
    <location>
        <begin position="227"/>
        <end position="238"/>
    </location>
</feature>
<gene>
    <name evidence="2" type="ORF">MONAX_5E016372</name>
</gene>
<name>A0A5E4BRH8_MARMO</name>
<dbReference type="EMBL" id="CABDUW010000616">
    <property type="protein sequence ID" value="VTJ72263.1"/>
    <property type="molecule type" value="Genomic_DNA"/>
</dbReference>
<reference evidence="2" key="1">
    <citation type="submission" date="2019-04" db="EMBL/GenBank/DDBJ databases">
        <authorList>
            <person name="Alioto T."/>
            <person name="Alioto T."/>
        </authorList>
    </citation>
    <scope>NUCLEOTIDE SEQUENCE [LARGE SCALE GENOMIC DNA]</scope>
</reference>
<protein>
    <submittedName>
        <fullName evidence="2">Uncharacterized protein</fullName>
    </submittedName>
</protein>
<dbReference type="AlphaFoldDB" id="A0A5E4BRH8"/>
<keyword evidence="3" id="KW-1185">Reference proteome</keyword>